<proteinExistence type="predicted"/>
<evidence type="ECO:0000256" key="2">
    <source>
        <dbReference type="SAM" id="SignalP"/>
    </source>
</evidence>
<name>A0A8S9ZPP6_9BILA</name>
<keyword evidence="2" id="KW-0732">Signal</keyword>
<keyword evidence="4" id="KW-1185">Reference proteome</keyword>
<dbReference type="Proteomes" id="UP000605970">
    <property type="component" value="Unassembled WGS sequence"/>
</dbReference>
<feature type="chain" id="PRO_5035900334" evidence="2">
    <location>
        <begin position="25"/>
        <end position="290"/>
    </location>
</feature>
<organism evidence="3 4">
    <name type="scientific">Meloidogyne graminicola</name>
    <dbReference type="NCBI Taxonomy" id="189291"/>
    <lineage>
        <taxon>Eukaryota</taxon>
        <taxon>Metazoa</taxon>
        <taxon>Ecdysozoa</taxon>
        <taxon>Nematoda</taxon>
        <taxon>Chromadorea</taxon>
        <taxon>Rhabditida</taxon>
        <taxon>Tylenchina</taxon>
        <taxon>Tylenchomorpha</taxon>
        <taxon>Tylenchoidea</taxon>
        <taxon>Meloidogynidae</taxon>
        <taxon>Meloidogyninae</taxon>
        <taxon>Meloidogyne</taxon>
    </lineage>
</organism>
<dbReference type="OrthoDB" id="10665870at2759"/>
<dbReference type="AlphaFoldDB" id="A0A8S9ZPP6"/>
<reference evidence="3" key="1">
    <citation type="journal article" date="2020" name="Ecol. Evol.">
        <title>Genome structure and content of the rice root-knot nematode (Meloidogyne graminicola).</title>
        <authorList>
            <person name="Phan N.T."/>
            <person name="Danchin E.G.J."/>
            <person name="Klopp C."/>
            <person name="Perfus-Barbeoch L."/>
            <person name="Kozlowski D.K."/>
            <person name="Koutsovoulos G.D."/>
            <person name="Lopez-Roques C."/>
            <person name="Bouchez O."/>
            <person name="Zahm M."/>
            <person name="Besnard G."/>
            <person name="Bellafiore S."/>
        </authorList>
    </citation>
    <scope>NUCLEOTIDE SEQUENCE</scope>
    <source>
        <strain evidence="3">VN-18</strain>
    </source>
</reference>
<feature type="signal peptide" evidence="2">
    <location>
        <begin position="1"/>
        <end position="24"/>
    </location>
</feature>
<evidence type="ECO:0000313" key="3">
    <source>
        <dbReference type="EMBL" id="KAF7635400.1"/>
    </source>
</evidence>
<dbReference type="EMBL" id="JABEBT010000043">
    <property type="protein sequence ID" value="KAF7635400.1"/>
    <property type="molecule type" value="Genomic_DNA"/>
</dbReference>
<feature type="compositionally biased region" description="Polar residues" evidence="1">
    <location>
        <begin position="125"/>
        <end position="151"/>
    </location>
</feature>
<feature type="region of interest" description="Disordered" evidence="1">
    <location>
        <begin position="125"/>
        <end position="155"/>
    </location>
</feature>
<gene>
    <name evidence="3" type="ORF">Mgra_00005220</name>
</gene>
<evidence type="ECO:0000313" key="4">
    <source>
        <dbReference type="Proteomes" id="UP000605970"/>
    </source>
</evidence>
<accession>A0A8S9ZPP6</accession>
<comment type="caution">
    <text evidence="3">The sequence shown here is derived from an EMBL/GenBank/DDBJ whole genome shotgun (WGS) entry which is preliminary data.</text>
</comment>
<protein>
    <submittedName>
        <fullName evidence="3">Uncharacterized protein</fullName>
    </submittedName>
</protein>
<sequence length="290" mass="33346">MLLHKHNLFIYLFLIKIMTSGISSTGSRPISGYPFVLVKRGAATFDTEKIKYLNIFRPAKFLLNKNLETKKNRDHRPRLPNKLFSTYKCNEWVTSTSSTSVEKKLIQNKKVKEENVYVRPISSIQSNKTLKNQNNPVNLKSSKNPSFSHSQQPKDLKKEEIKLFNPTEYFNAQSRRSSQLAGKEKTTLQFKLNNKHFNDLLLADDSIGQVFKNFEIYKEIRKTWGNFKRNKLENLMQFYFQSQSVNKFIYLFKTHPFGTSPLNLSGTPITAQSLMLGCASNKPSNSAGAT</sequence>
<evidence type="ECO:0000256" key="1">
    <source>
        <dbReference type="SAM" id="MobiDB-lite"/>
    </source>
</evidence>